<evidence type="ECO:0000313" key="8">
    <source>
        <dbReference type="EMBL" id="MBM9467391.1"/>
    </source>
</evidence>
<evidence type="ECO:0000256" key="6">
    <source>
        <dbReference type="ARBA" id="ARBA00023211"/>
    </source>
</evidence>
<proteinExistence type="predicted"/>
<dbReference type="PANTHER" id="PTHR12318:SF0">
    <property type="entry name" value="ACYL-COENZYME A DIPHOSPHATASE NUDT19"/>
    <property type="match status" value="1"/>
</dbReference>
<dbReference type="PANTHER" id="PTHR12318">
    <property type="entry name" value="TESTOSTERONE-REGULATED PROTEIN RP2"/>
    <property type="match status" value="1"/>
</dbReference>
<dbReference type="GO" id="GO:0016818">
    <property type="term" value="F:hydrolase activity, acting on acid anhydrides, in phosphorus-containing anhydrides"/>
    <property type="evidence" value="ECO:0007669"/>
    <property type="project" value="InterPro"/>
</dbReference>
<sequence length="278" mass="30065">MTQESPSADPSVDPAQVIRPAATVLLLREDPEHPDDVGPVQVYVIRRVADMVFAGGATAFPGGAIDPSDADATDVQWAGPGPDWWADRLDLDAATARGSVLAAVRELFEETGLLFAGTDAQVVRQFEDHRAGDHTDVPGGWSEDVAEQHRADLAAHRRSIAALLAAERRPVRDDLLRPWARWITPPGRTRRYDTVFFLGLPPVGVEPRLVGTEAEHGDWQTPAAILAAELAGQVKMMTPTRAVLRRLAAAGSLDELRATDLRLHIATEAERVAAGRHA</sequence>
<keyword evidence="3" id="KW-0479">Metal-binding</keyword>
<dbReference type="Proteomes" id="UP000663792">
    <property type="component" value="Unassembled WGS sequence"/>
</dbReference>
<keyword evidence="4 8" id="KW-0378">Hydrolase</keyword>
<accession>A0A938YD47</accession>
<dbReference type="InterPro" id="IPR015797">
    <property type="entry name" value="NUDIX_hydrolase-like_dom_sf"/>
</dbReference>
<dbReference type="EMBL" id="JAERWK010000010">
    <property type="protein sequence ID" value="MBM9467391.1"/>
    <property type="molecule type" value="Genomic_DNA"/>
</dbReference>
<keyword evidence="5" id="KW-0460">Magnesium</keyword>
<feature type="domain" description="Nudix hydrolase" evidence="7">
    <location>
        <begin position="17"/>
        <end position="249"/>
    </location>
</feature>
<dbReference type="GO" id="GO:0046872">
    <property type="term" value="F:metal ion binding"/>
    <property type="evidence" value="ECO:0007669"/>
    <property type="project" value="UniProtKB-KW"/>
</dbReference>
<dbReference type="PROSITE" id="PS51462">
    <property type="entry name" value="NUDIX"/>
    <property type="match status" value="1"/>
</dbReference>
<evidence type="ECO:0000256" key="2">
    <source>
        <dbReference type="ARBA" id="ARBA00001946"/>
    </source>
</evidence>
<comment type="caution">
    <text evidence="8">The sequence shown here is derived from an EMBL/GenBank/DDBJ whole genome shotgun (WGS) entry which is preliminary data.</text>
</comment>
<comment type="cofactor">
    <cofactor evidence="1">
        <name>Mn(2+)</name>
        <dbReference type="ChEBI" id="CHEBI:29035"/>
    </cofactor>
</comment>
<keyword evidence="6" id="KW-0464">Manganese</keyword>
<reference evidence="8" key="1">
    <citation type="submission" date="2021-01" db="EMBL/GenBank/DDBJ databases">
        <title>YIM 132084 draft genome.</title>
        <authorList>
            <person name="An D."/>
        </authorList>
    </citation>
    <scope>NUCLEOTIDE SEQUENCE</scope>
    <source>
        <strain evidence="8">YIM 132084</strain>
    </source>
</reference>
<evidence type="ECO:0000256" key="3">
    <source>
        <dbReference type="ARBA" id="ARBA00022723"/>
    </source>
</evidence>
<gene>
    <name evidence="8" type="ORF">JL106_08875</name>
</gene>
<dbReference type="AlphaFoldDB" id="A0A938YD47"/>
<name>A0A938YD47_9ACTN</name>
<evidence type="ECO:0000313" key="9">
    <source>
        <dbReference type="Proteomes" id="UP000663792"/>
    </source>
</evidence>
<dbReference type="RefSeq" id="WP_205260329.1">
    <property type="nucleotide sequence ID" value="NZ_JAERWK010000010.1"/>
</dbReference>
<keyword evidence="9" id="KW-1185">Reference proteome</keyword>
<dbReference type="CDD" id="cd18870">
    <property type="entry name" value="NUDIX_AcylCoAdiphos_Nudt19"/>
    <property type="match status" value="1"/>
</dbReference>
<dbReference type="Gene3D" id="3.90.79.10">
    <property type="entry name" value="Nucleoside Triphosphate Pyrophosphohydrolase"/>
    <property type="match status" value="1"/>
</dbReference>
<evidence type="ECO:0000256" key="5">
    <source>
        <dbReference type="ARBA" id="ARBA00022842"/>
    </source>
</evidence>
<evidence type="ECO:0000256" key="1">
    <source>
        <dbReference type="ARBA" id="ARBA00001936"/>
    </source>
</evidence>
<dbReference type="InterPro" id="IPR039121">
    <property type="entry name" value="NUDT19"/>
</dbReference>
<evidence type="ECO:0000259" key="7">
    <source>
        <dbReference type="PROSITE" id="PS51462"/>
    </source>
</evidence>
<comment type="cofactor">
    <cofactor evidence="2">
        <name>Mg(2+)</name>
        <dbReference type="ChEBI" id="CHEBI:18420"/>
    </cofactor>
</comment>
<dbReference type="InterPro" id="IPR000086">
    <property type="entry name" value="NUDIX_hydrolase_dom"/>
</dbReference>
<organism evidence="8 9">
    <name type="scientific">Nakamurella leprariae</name>
    <dbReference type="NCBI Taxonomy" id="2803911"/>
    <lineage>
        <taxon>Bacteria</taxon>
        <taxon>Bacillati</taxon>
        <taxon>Actinomycetota</taxon>
        <taxon>Actinomycetes</taxon>
        <taxon>Nakamurellales</taxon>
        <taxon>Nakamurellaceae</taxon>
        <taxon>Nakamurella</taxon>
    </lineage>
</organism>
<dbReference type="SUPFAM" id="SSF55811">
    <property type="entry name" value="Nudix"/>
    <property type="match status" value="1"/>
</dbReference>
<protein>
    <submittedName>
        <fullName evidence="8">NUDIX hydrolase</fullName>
    </submittedName>
</protein>
<evidence type="ECO:0000256" key="4">
    <source>
        <dbReference type="ARBA" id="ARBA00022801"/>
    </source>
</evidence>